<reference evidence="2" key="1">
    <citation type="journal article" date="2020" name="bioRxiv">
        <title>Hybrid origin of Populus tomentosa Carr. identified through genome sequencing and phylogenomic analysis.</title>
        <authorList>
            <person name="An X."/>
            <person name="Gao K."/>
            <person name="Chen Z."/>
            <person name="Li J."/>
            <person name="Yang X."/>
            <person name="Yang X."/>
            <person name="Zhou J."/>
            <person name="Guo T."/>
            <person name="Zhao T."/>
            <person name="Huang S."/>
            <person name="Miao D."/>
            <person name="Khan W.U."/>
            <person name="Rao P."/>
            <person name="Ye M."/>
            <person name="Lei B."/>
            <person name="Liao W."/>
            <person name="Wang J."/>
            <person name="Ji L."/>
            <person name="Li Y."/>
            <person name="Guo B."/>
            <person name="Mustafa N.S."/>
            <person name="Li S."/>
            <person name="Yun Q."/>
            <person name="Keller S.R."/>
            <person name="Mao J."/>
            <person name="Zhang R."/>
            <person name="Strauss S.H."/>
        </authorList>
    </citation>
    <scope>NUCLEOTIDE SEQUENCE</scope>
    <source>
        <strain evidence="2">GM15</strain>
        <tissue evidence="2">Leaf</tissue>
    </source>
</reference>
<dbReference type="FunFam" id="2.40.50.140:FF:000072">
    <property type="entry name" value="SOSS complex subunit B2"/>
    <property type="match status" value="1"/>
</dbReference>
<dbReference type="GO" id="GO:0070876">
    <property type="term" value="C:SOSS complex"/>
    <property type="evidence" value="ECO:0007669"/>
    <property type="project" value="TreeGrafter"/>
</dbReference>
<dbReference type="PANTHER" id="PTHR13356:SF0">
    <property type="entry name" value="SOSS COMPLEX SUBUNIT B HOMOLOG"/>
    <property type="match status" value="1"/>
</dbReference>
<comment type="caution">
    <text evidence="2">The sequence shown here is derived from an EMBL/GenBank/DDBJ whole genome shotgun (WGS) entry which is preliminary data.</text>
</comment>
<dbReference type="GO" id="GO:0005694">
    <property type="term" value="C:chromosome"/>
    <property type="evidence" value="ECO:0007669"/>
    <property type="project" value="UniProtKB-ARBA"/>
</dbReference>
<evidence type="ECO:0000313" key="2">
    <source>
        <dbReference type="EMBL" id="KAG6748102.1"/>
    </source>
</evidence>
<keyword evidence="1" id="KW-0238">DNA-binding</keyword>
<dbReference type="AlphaFoldDB" id="A0A8X8CBG8"/>
<dbReference type="EMBL" id="JAAWWB010000028">
    <property type="protein sequence ID" value="KAG6748102.1"/>
    <property type="molecule type" value="Genomic_DNA"/>
</dbReference>
<dbReference type="InterPro" id="IPR051231">
    <property type="entry name" value="SOSS-B"/>
</dbReference>
<organism evidence="2 3">
    <name type="scientific">Populus tomentosa</name>
    <name type="common">Chinese white poplar</name>
    <dbReference type="NCBI Taxonomy" id="118781"/>
    <lineage>
        <taxon>Eukaryota</taxon>
        <taxon>Viridiplantae</taxon>
        <taxon>Streptophyta</taxon>
        <taxon>Embryophyta</taxon>
        <taxon>Tracheophyta</taxon>
        <taxon>Spermatophyta</taxon>
        <taxon>Magnoliopsida</taxon>
        <taxon>eudicotyledons</taxon>
        <taxon>Gunneridae</taxon>
        <taxon>Pentapetalae</taxon>
        <taxon>rosids</taxon>
        <taxon>fabids</taxon>
        <taxon>Malpighiales</taxon>
        <taxon>Salicaceae</taxon>
        <taxon>Saliceae</taxon>
        <taxon>Populus</taxon>
    </lineage>
</organism>
<evidence type="ECO:0000313" key="3">
    <source>
        <dbReference type="Proteomes" id="UP000886885"/>
    </source>
</evidence>
<dbReference type="OrthoDB" id="295715at2759"/>
<dbReference type="GO" id="GO:0000724">
    <property type="term" value="P:double-strand break repair via homologous recombination"/>
    <property type="evidence" value="ECO:0007669"/>
    <property type="project" value="TreeGrafter"/>
</dbReference>
<sequence length="225" mass="24996">MGCNWRLGDVYIDLYVWAFSALMGPMFRVLSEFDSFVFGFLSCLVSCNFVGLKPGGIARAVDVVGAKIISMQVGKSSATLLMDREGRMVCLKDIVPAAENNINTQFIVLDKGRKIMEGQNKTCLALVADETASVHFQFWGDECDAFEPGDIIHLANGIFSYNRNNNLVLRAGRRGAIKKVGEFTMVFVETPNMSEIAWVPDPDRPNKYMQDSVISSHSRIFPPLP</sequence>
<dbReference type="PANTHER" id="PTHR13356">
    <property type="entry name" value="OB FOLD NUCLEIC ACID BINDING PROTEIN-RELATED"/>
    <property type="match status" value="1"/>
</dbReference>
<dbReference type="GO" id="GO:0010212">
    <property type="term" value="P:response to ionizing radiation"/>
    <property type="evidence" value="ECO:0007669"/>
    <property type="project" value="TreeGrafter"/>
</dbReference>
<name>A0A8X8CBG8_POPTO</name>
<dbReference type="Proteomes" id="UP000886885">
    <property type="component" value="Chromosome 14D"/>
</dbReference>
<proteinExistence type="predicted"/>
<gene>
    <name evidence="2" type="ORF">POTOM_048003</name>
</gene>
<accession>A0A8X8CBG8</accession>
<keyword evidence="3" id="KW-1185">Reference proteome</keyword>
<protein>
    <submittedName>
        <fullName evidence="2">Uncharacterized protein</fullName>
    </submittedName>
</protein>
<evidence type="ECO:0000256" key="1">
    <source>
        <dbReference type="ARBA" id="ARBA00023125"/>
    </source>
</evidence>
<dbReference type="GO" id="GO:0003677">
    <property type="term" value="F:DNA binding"/>
    <property type="evidence" value="ECO:0007669"/>
    <property type="project" value="UniProtKB-KW"/>
</dbReference>
<dbReference type="GO" id="GO:0044818">
    <property type="term" value="P:mitotic G2/M transition checkpoint"/>
    <property type="evidence" value="ECO:0007669"/>
    <property type="project" value="TreeGrafter"/>
</dbReference>